<feature type="transmembrane region" description="Helical" evidence="2">
    <location>
        <begin position="441"/>
        <end position="459"/>
    </location>
</feature>
<comment type="caution">
    <text evidence="4">The sequence shown here is derived from an EMBL/GenBank/DDBJ whole genome shotgun (WGS) entry which is preliminary data.</text>
</comment>
<keyword evidence="2" id="KW-0472">Membrane</keyword>
<feature type="region of interest" description="Disordered" evidence="1">
    <location>
        <begin position="111"/>
        <end position="133"/>
    </location>
</feature>
<accession>A0AAD8PDF2</accession>
<protein>
    <submittedName>
        <fullName evidence="4">Uncharacterized protein</fullName>
    </submittedName>
</protein>
<evidence type="ECO:0000256" key="3">
    <source>
        <dbReference type="SAM" id="SignalP"/>
    </source>
</evidence>
<feature type="compositionally biased region" description="Acidic residues" evidence="1">
    <location>
        <begin position="250"/>
        <end position="261"/>
    </location>
</feature>
<feature type="signal peptide" evidence="3">
    <location>
        <begin position="1"/>
        <end position="17"/>
    </location>
</feature>
<keyword evidence="5" id="KW-1185">Reference proteome</keyword>
<feature type="chain" id="PRO_5042009749" evidence="3">
    <location>
        <begin position="18"/>
        <end position="461"/>
    </location>
</feature>
<keyword evidence="2" id="KW-1133">Transmembrane helix</keyword>
<dbReference type="AlphaFoldDB" id="A0AAD8PDF2"/>
<evidence type="ECO:0000256" key="2">
    <source>
        <dbReference type="SAM" id="Phobius"/>
    </source>
</evidence>
<keyword evidence="3" id="KW-0732">Signal</keyword>
<evidence type="ECO:0000256" key="1">
    <source>
        <dbReference type="SAM" id="MobiDB-lite"/>
    </source>
</evidence>
<dbReference type="EMBL" id="JAVEPI010000002">
    <property type="protein sequence ID" value="KAK1443358.1"/>
    <property type="molecule type" value="Genomic_DNA"/>
</dbReference>
<proteinExistence type="predicted"/>
<dbReference type="Proteomes" id="UP001230268">
    <property type="component" value="Unassembled WGS sequence"/>
</dbReference>
<name>A0AAD8PDF2_BABGI</name>
<gene>
    <name evidence="4" type="ORF">BgAZ_202340</name>
</gene>
<evidence type="ECO:0000313" key="4">
    <source>
        <dbReference type="EMBL" id="KAK1443358.1"/>
    </source>
</evidence>
<organism evidence="4 5">
    <name type="scientific">Babesia gibsoni</name>
    <dbReference type="NCBI Taxonomy" id="33632"/>
    <lineage>
        <taxon>Eukaryota</taxon>
        <taxon>Sar</taxon>
        <taxon>Alveolata</taxon>
        <taxon>Apicomplexa</taxon>
        <taxon>Aconoidasida</taxon>
        <taxon>Piroplasmida</taxon>
        <taxon>Babesiidae</taxon>
        <taxon>Babesia</taxon>
    </lineage>
</organism>
<reference evidence="4" key="1">
    <citation type="submission" date="2023-08" db="EMBL/GenBank/DDBJ databases">
        <title>Draft sequence of the Babesia gibsoni genome.</title>
        <authorList>
            <person name="Yamagishi J.Y."/>
            <person name="Xuan X.X."/>
        </authorList>
    </citation>
    <scope>NUCLEOTIDE SEQUENCE</scope>
    <source>
        <strain evidence="4">Azabu</strain>
    </source>
</reference>
<evidence type="ECO:0000313" key="5">
    <source>
        <dbReference type="Proteomes" id="UP001230268"/>
    </source>
</evidence>
<sequence length="461" mass="51295">MLDAVTYLCLILASSSSIFTDATRACASCRYSWLHTPLSLVTQASRMICHSAGCEESDDPKFNELQPMCGNQLVCKACENPAGNSGKICYLTRADPDSVNVIEGSLQSENNHLKHHDSGNSQHHYNEEDEDEDDYASFLQFDNDDMKFVPSTADSTIKTNAASCALDESRNLDVSVRVIIQWYKVPGMKPPKKASDSHHEEGAMLDLSPMSYVQIGDKISHWDPHMPSFLGLFPKFKKIKNVFSSRKNSDDEEPEDYDQEESSNGKKKGFFQKGKDLFRSVSEKLKQPTIDVNFAVSDQTITYCRQTQRWSGEMKGKSLVYTAVQNIKVLPSQMTGDFFKQAIRVHAICKDCEVVKYLSCVQILCRKKQPVVRNLGLPPSPLVGNSGIMQTTTQMATDIPLAATTAMVQHQQSTVPNTVPRTVYSNDAMVAHYLPQQVAHGMYVTSSILGMLAIAFCVIDI</sequence>
<keyword evidence="2" id="KW-0812">Transmembrane</keyword>
<feature type="region of interest" description="Disordered" evidence="1">
    <location>
        <begin position="245"/>
        <end position="269"/>
    </location>
</feature>